<evidence type="ECO:0000313" key="1">
    <source>
        <dbReference type="EMBL" id="KAF2139043.1"/>
    </source>
</evidence>
<dbReference type="AlphaFoldDB" id="A0A6A6B6J4"/>
<dbReference type="InterPro" id="IPR039470">
    <property type="entry name" value="Nuc_deoxyri_tr2"/>
</dbReference>
<gene>
    <name evidence="1" type="ORF">K452DRAFT_300617</name>
</gene>
<dbReference type="OrthoDB" id="2893324at2759"/>
<dbReference type="Gene3D" id="3.40.50.450">
    <property type="match status" value="1"/>
</dbReference>
<proteinExistence type="predicted"/>
<evidence type="ECO:0000313" key="2">
    <source>
        <dbReference type="Proteomes" id="UP000799438"/>
    </source>
</evidence>
<dbReference type="EMBL" id="ML995494">
    <property type="protein sequence ID" value="KAF2139043.1"/>
    <property type="molecule type" value="Genomic_DNA"/>
</dbReference>
<keyword evidence="2" id="KW-1185">Reference proteome</keyword>
<dbReference type="Pfam" id="PF15891">
    <property type="entry name" value="Nuc_deoxyri_tr2"/>
    <property type="match status" value="1"/>
</dbReference>
<sequence>MASTTTTQSSTCRIIKAPHPPAIVGKAVFLAGSIEMGKAVDWQAALTNKLSHLPITVLNPRREDWGGDWVQDMANEKFREQVQWELDCQDTADIIAMFFHPDTKAPISLLELGLYAASKKMVVCCPPGFYRRGNVQMVCHKFDIELVDTLDQLAEGVIRKLAV</sequence>
<dbReference type="GeneID" id="54299847"/>
<organism evidence="1 2">
    <name type="scientific">Aplosporella prunicola CBS 121167</name>
    <dbReference type="NCBI Taxonomy" id="1176127"/>
    <lineage>
        <taxon>Eukaryota</taxon>
        <taxon>Fungi</taxon>
        <taxon>Dikarya</taxon>
        <taxon>Ascomycota</taxon>
        <taxon>Pezizomycotina</taxon>
        <taxon>Dothideomycetes</taxon>
        <taxon>Dothideomycetes incertae sedis</taxon>
        <taxon>Botryosphaeriales</taxon>
        <taxon>Aplosporellaceae</taxon>
        <taxon>Aplosporella</taxon>
    </lineage>
</organism>
<accession>A0A6A6B6J4</accession>
<reference evidence="1" key="1">
    <citation type="journal article" date="2020" name="Stud. Mycol.">
        <title>101 Dothideomycetes genomes: a test case for predicting lifestyles and emergence of pathogens.</title>
        <authorList>
            <person name="Haridas S."/>
            <person name="Albert R."/>
            <person name="Binder M."/>
            <person name="Bloem J."/>
            <person name="Labutti K."/>
            <person name="Salamov A."/>
            <person name="Andreopoulos B."/>
            <person name="Baker S."/>
            <person name="Barry K."/>
            <person name="Bills G."/>
            <person name="Bluhm B."/>
            <person name="Cannon C."/>
            <person name="Castanera R."/>
            <person name="Culley D."/>
            <person name="Daum C."/>
            <person name="Ezra D."/>
            <person name="Gonzalez J."/>
            <person name="Henrissat B."/>
            <person name="Kuo A."/>
            <person name="Liang C."/>
            <person name="Lipzen A."/>
            <person name="Lutzoni F."/>
            <person name="Magnuson J."/>
            <person name="Mondo S."/>
            <person name="Nolan M."/>
            <person name="Ohm R."/>
            <person name="Pangilinan J."/>
            <person name="Park H.-J."/>
            <person name="Ramirez L."/>
            <person name="Alfaro M."/>
            <person name="Sun H."/>
            <person name="Tritt A."/>
            <person name="Yoshinaga Y."/>
            <person name="Zwiers L.-H."/>
            <person name="Turgeon B."/>
            <person name="Goodwin S."/>
            <person name="Spatafora J."/>
            <person name="Crous P."/>
            <person name="Grigoriev I."/>
        </authorList>
    </citation>
    <scope>NUCLEOTIDE SEQUENCE</scope>
    <source>
        <strain evidence="1">CBS 121167</strain>
    </source>
</reference>
<dbReference type="RefSeq" id="XP_033394756.1">
    <property type="nucleotide sequence ID" value="XM_033542350.1"/>
</dbReference>
<dbReference type="Proteomes" id="UP000799438">
    <property type="component" value="Unassembled WGS sequence"/>
</dbReference>
<protein>
    <submittedName>
        <fullName evidence="1">Uncharacterized protein</fullName>
    </submittedName>
</protein>
<name>A0A6A6B6J4_9PEZI</name>